<dbReference type="EMBL" id="KZ348213">
    <property type="protein sequence ID" value="PIO66519.1"/>
    <property type="molecule type" value="Genomic_DNA"/>
</dbReference>
<dbReference type="SUPFAM" id="SSF51735">
    <property type="entry name" value="NAD(P)-binding Rossmann-fold domains"/>
    <property type="match status" value="1"/>
</dbReference>
<dbReference type="Gene3D" id="3.40.50.720">
    <property type="entry name" value="NAD(P)-binding Rossmann-like Domain"/>
    <property type="match status" value="1"/>
</dbReference>
<organism evidence="1 2">
    <name type="scientific">Teladorsagia circumcincta</name>
    <name type="common">Brown stomach worm</name>
    <name type="synonym">Ostertagia circumcincta</name>
    <dbReference type="NCBI Taxonomy" id="45464"/>
    <lineage>
        <taxon>Eukaryota</taxon>
        <taxon>Metazoa</taxon>
        <taxon>Ecdysozoa</taxon>
        <taxon>Nematoda</taxon>
        <taxon>Chromadorea</taxon>
        <taxon>Rhabditida</taxon>
        <taxon>Rhabditina</taxon>
        <taxon>Rhabditomorpha</taxon>
        <taxon>Strongyloidea</taxon>
        <taxon>Trichostrongylidae</taxon>
        <taxon>Teladorsagia</taxon>
    </lineage>
</organism>
<evidence type="ECO:0000313" key="1">
    <source>
        <dbReference type="EMBL" id="PIO66519.1"/>
    </source>
</evidence>
<proteinExistence type="predicted"/>
<dbReference type="AlphaFoldDB" id="A0A2G9U8B6"/>
<protein>
    <recommendedName>
        <fullName evidence="3">Pyrroline-5-carboxylate reductase catalytic N-terminal domain-containing protein</fullName>
    </recommendedName>
</protein>
<keyword evidence="2" id="KW-1185">Reference proteome</keyword>
<evidence type="ECO:0008006" key="3">
    <source>
        <dbReference type="Google" id="ProtNLM"/>
    </source>
</evidence>
<gene>
    <name evidence="1" type="ORF">TELCIR_11764</name>
</gene>
<accession>A0A2G9U8B6</accession>
<sequence length="108" mass="11285">MSEFSRLCQAAGIMKPMFLFIGGGNMASALIHGCIESGIVVLAVKPQSRQAVYDSLTSNKASLDGCPLIISILAGIDIPTLKAEAGFHSTALEDHACIGPVCSNYKNS</sequence>
<dbReference type="OrthoDB" id="10263291at2759"/>
<name>A0A2G9U8B6_TELCI</name>
<reference evidence="1 2" key="1">
    <citation type="submission" date="2015-09" db="EMBL/GenBank/DDBJ databases">
        <title>Draft genome of the parasitic nematode Teladorsagia circumcincta isolate WARC Sus (inbred).</title>
        <authorList>
            <person name="Mitreva M."/>
        </authorList>
    </citation>
    <scope>NUCLEOTIDE SEQUENCE [LARGE SCALE GENOMIC DNA]</scope>
    <source>
        <strain evidence="1 2">S</strain>
    </source>
</reference>
<dbReference type="Proteomes" id="UP000230423">
    <property type="component" value="Unassembled WGS sequence"/>
</dbReference>
<evidence type="ECO:0000313" key="2">
    <source>
        <dbReference type="Proteomes" id="UP000230423"/>
    </source>
</evidence>
<dbReference type="InterPro" id="IPR036291">
    <property type="entry name" value="NAD(P)-bd_dom_sf"/>
</dbReference>